<dbReference type="KEGG" id="paln:B0W48_09725"/>
<gene>
    <name evidence="2" type="ORF">B0W48_09725</name>
</gene>
<dbReference type="CDD" id="cd02440">
    <property type="entry name" value="AdoMet_MTases"/>
    <property type="match status" value="1"/>
</dbReference>
<dbReference type="AlphaFoldDB" id="A0A1Q2GY32"/>
<dbReference type="Gene3D" id="3.40.50.150">
    <property type="entry name" value="Vaccinia Virus protein VP39"/>
    <property type="match status" value="1"/>
</dbReference>
<dbReference type="RefSeq" id="WP_077536758.1">
    <property type="nucleotide sequence ID" value="NZ_CP019628.1"/>
</dbReference>
<feature type="domain" description="Methyltransferase" evidence="1">
    <location>
        <begin position="149"/>
        <end position="268"/>
    </location>
</feature>
<dbReference type="InterPro" id="IPR029063">
    <property type="entry name" value="SAM-dependent_MTases_sf"/>
</dbReference>
<sequence length="327" mass="36962">MQASSIFNGYIGSHLCYHLGKSGIFDLFNDAEKIDIKTLTDNKNNEQKSSLFKSLIDYSLKFGLFEQDQHEKLSLTTLGKDLKKNVGFFTWAVGGYGDFIKNFTSINPDNGESFYSMVDGGDVALGSRQANRAFMWDTVVAEFDQQDIKNIVDLGSGNAGALINVCKVFDGVNGIGIDISSKAIVEANENILNNDMQQRITVHNQNVLDAIDNPALGEKFDQVDTVMSFMMMHDLFNAQDPVKVLRKLRTTFPNANTFFIADTFLSDEQQLDADTPIFSYGFEYVHHFMNIKLFNKEDYEQYFVEAGFEITKVKYLNVPNTYLYVLK</sequence>
<name>A0A1Q2GY32_9GAMM</name>
<proteinExistence type="predicted"/>
<dbReference type="SUPFAM" id="SSF53335">
    <property type="entry name" value="S-adenosyl-L-methionine-dependent methyltransferases"/>
    <property type="match status" value="1"/>
</dbReference>
<evidence type="ECO:0000313" key="2">
    <source>
        <dbReference type="EMBL" id="AQQ00042.1"/>
    </source>
</evidence>
<evidence type="ECO:0000259" key="1">
    <source>
        <dbReference type="Pfam" id="PF13847"/>
    </source>
</evidence>
<organism evidence="2 3">
    <name type="scientific">Pseudoalteromonas aliena</name>
    <dbReference type="NCBI Taxonomy" id="247523"/>
    <lineage>
        <taxon>Bacteria</taxon>
        <taxon>Pseudomonadati</taxon>
        <taxon>Pseudomonadota</taxon>
        <taxon>Gammaproteobacteria</taxon>
        <taxon>Alteromonadales</taxon>
        <taxon>Pseudoalteromonadaceae</taxon>
        <taxon>Pseudoalteromonas</taxon>
    </lineage>
</organism>
<dbReference type="InterPro" id="IPR025714">
    <property type="entry name" value="Methyltranfer_dom"/>
</dbReference>
<dbReference type="Pfam" id="PF13847">
    <property type="entry name" value="Methyltransf_31"/>
    <property type="match status" value="1"/>
</dbReference>
<accession>A0A1Q2GY32</accession>
<protein>
    <recommendedName>
        <fullName evidence="1">Methyltransferase domain-containing protein</fullName>
    </recommendedName>
</protein>
<dbReference type="Proteomes" id="UP000188243">
    <property type="component" value="Chromosome"/>
</dbReference>
<reference evidence="2 3" key="1">
    <citation type="submission" date="2017-02" db="EMBL/GenBank/DDBJ databases">
        <title>Complete genome sequence of the cold-active Pseudoalteromonas aliena strain EH1 isolated from Arctic seawater.</title>
        <authorList>
            <person name="Kim E."/>
            <person name="Heo E."/>
            <person name="Kim H."/>
            <person name="Kim D."/>
        </authorList>
    </citation>
    <scope>NUCLEOTIDE SEQUENCE [LARGE SCALE GENOMIC DNA]</scope>
    <source>
        <strain evidence="2 3">EH1</strain>
    </source>
</reference>
<dbReference type="EMBL" id="CP019628">
    <property type="protein sequence ID" value="AQQ00042.1"/>
    <property type="molecule type" value="Genomic_DNA"/>
</dbReference>
<dbReference type="STRING" id="247523.B0W48_09725"/>
<evidence type="ECO:0000313" key="3">
    <source>
        <dbReference type="Proteomes" id="UP000188243"/>
    </source>
</evidence>